<keyword evidence="6" id="KW-1278">Translocase</keyword>
<dbReference type="Pfam" id="PF00005">
    <property type="entry name" value="ABC_tran"/>
    <property type="match status" value="1"/>
</dbReference>
<evidence type="ECO:0000313" key="10">
    <source>
        <dbReference type="Proteomes" id="UP000191448"/>
    </source>
</evidence>
<dbReference type="InterPro" id="IPR003439">
    <property type="entry name" value="ABC_transporter-like_ATP-bd"/>
</dbReference>
<dbReference type="GO" id="GO:0016887">
    <property type="term" value="F:ATP hydrolysis activity"/>
    <property type="evidence" value="ECO:0007669"/>
    <property type="project" value="InterPro"/>
</dbReference>
<comment type="subcellular location">
    <subcellularLocation>
        <location evidence="1">Membrane</location>
    </subcellularLocation>
</comment>
<evidence type="ECO:0000256" key="1">
    <source>
        <dbReference type="ARBA" id="ARBA00004370"/>
    </source>
</evidence>
<comment type="caution">
    <text evidence="9">The sequence shown here is derived from an EMBL/GenBank/DDBJ whole genome shotgun (WGS) entry which is preliminary data.</text>
</comment>
<dbReference type="Proteomes" id="UP000191448">
    <property type="component" value="Unassembled WGS sequence"/>
</dbReference>
<gene>
    <name evidence="9" type="primary">oppD_1</name>
    <name evidence="9" type="ORF">CLTHE_02830</name>
</gene>
<dbReference type="InterPro" id="IPR050388">
    <property type="entry name" value="ABC_Ni/Peptide_Import"/>
</dbReference>
<evidence type="ECO:0000256" key="2">
    <source>
        <dbReference type="ARBA" id="ARBA00005417"/>
    </source>
</evidence>
<keyword evidence="9" id="KW-0547">Nucleotide-binding</keyword>
<dbReference type="PANTHER" id="PTHR43297:SF14">
    <property type="entry name" value="ATPASE AAA-TYPE CORE DOMAIN-CONTAINING PROTEIN"/>
    <property type="match status" value="1"/>
</dbReference>
<dbReference type="GO" id="GO:0016020">
    <property type="term" value="C:membrane"/>
    <property type="evidence" value="ECO:0007669"/>
    <property type="project" value="UniProtKB-SubCell"/>
</dbReference>
<organism evidence="9 10">
    <name type="scientific">Clostridium thermobutyricum DSM 4928</name>
    <dbReference type="NCBI Taxonomy" id="1121339"/>
    <lineage>
        <taxon>Bacteria</taxon>
        <taxon>Bacillati</taxon>
        <taxon>Bacillota</taxon>
        <taxon>Clostridia</taxon>
        <taxon>Eubacteriales</taxon>
        <taxon>Clostridiaceae</taxon>
        <taxon>Clostridium</taxon>
    </lineage>
</organism>
<dbReference type="InterPro" id="IPR027417">
    <property type="entry name" value="P-loop_NTPase"/>
</dbReference>
<feature type="domain" description="ABC transporter" evidence="8">
    <location>
        <begin position="23"/>
        <end position="137"/>
    </location>
</feature>
<dbReference type="OrthoDB" id="9806285at2"/>
<keyword evidence="3" id="KW-0813">Transport</keyword>
<protein>
    <submittedName>
        <fullName evidence="9">Oligopeptide transport ATP-binding protein OppD</fullName>
    </submittedName>
</protein>
<keyword evidence="5" id="KW-0997">Cell inner membrane</keyword>
<dbReference type="AlphaFoldDB" id="A0A1V4SYV5"/>
<dbReference type="RefSeq" id="WP_080021669.1">
    <property type="nucleotide sequence ID" value="NZ_LTAY01000015.1"/>
</dbReference>
<dbReference type="GO" id="GO:0005524">
    <property type="term" value="F:ATP binding"/>
    <property type="evidence" value="ECO:0007669"/>
    <property type="project" value="UniProtKB-KW"/>
</dbReference>
<evidence type="ECO:0000256" key="6">
    <source>
        <dbReference type="ARBA" id="ARBA00022967"/>
    </source>
</evidence>
<keyword evidence="4" id="KW-1003">Cell membrane</keyword>
<evidence type="ECO:0000256" key="7">
    <source>
        <dbReference type="ARBA" id="ARBA00023136"/>
    </source>
</evidence>
<dbReference type="EMBL" id="LTAY01000015">
    <property type="protein sequence ID" value="OPX50426.1"/>
    <property type="molecule type" value="Genomic_DNA"/>
</dbReference>
<dbReference type="SUPFAM" id="SSF52540">
    <property type="entry name" value="P-loop containing nucleoside triphosphate hydrolases"/>
    <property type="match status" value="1"/>
</dbReference>
<accession>A0A1V4SYV5</accession>
<proteinExistence type="inferred from homology"/>
<evidence type="ECO:0000259" key="8">
    <source>
        <dbReference type="Pfam" id="PF00005"/>
    </source>
</evidence>
<comment type="similarity">
    <text evidence="2">Belongs to the ABC transporter superfamily.</text>
</comment>
<dbReference type="Gene3D" id="3.40.50.300">
    <property type="entry name" value="P-loop containing nucleotide triphosphate hydrolases"/>
    <property type="match status" value="1"/>
</dbReference>
<evidence type="ECO:0000313" key="9">
    <source>
        <dbReference type="EMBL" id="OPX50426.1"/>
    </source>
</evidence>
<keyword evidence="9" id="KW-0067">ATP-binding</keyword>
<reference evidence="9 10" key="1">
    <citation type="submission" date="2016-02" db="EMBL/GenBank/DDBJ databases">
        <title>Genome sequence of Clostridium thermobutyricum DSM 4928.</title>
        <authorList>
            <person name="Poehlein A."/>
            <person name="Daniel R."/>
        </authorList>
    </citation>
    <scope>NUCLEOTIDE SEQUENCE [LARGE SCALE GENOMIC DNA]</scope>
    <source>
        <strain evidence="9 10">DSM 4928</strain>
    </source>
</reference>
<evidence type="ECO:0000256" key="3">
    <source>
        <dbReference type="ARBA" id="ARBA00022448"/>
    </source>
</evidence>
<name>A0A1V4SYV5_9CLOT</name>
<dbReference type="PANTHER" id="PTHR43297">
    <property type="entry name" value="OLIGOPEPTIDE TRANSPORT ATP-BINDING PROTEIN APPD"/>
    <property type="match status" value="1"/>
</dbReference>
<keyword evidence="7" id="KW-0472">Membrane</keyword>
<evidence type="ECO:0000256" key="5">
    <source>
        <dbReference type="ARBA" id="ARBA00022519"/>
    </source>
</evidence>
<evidence type="ECO:0000256" key="4">
    <source>
        <dbReference type="ARBA" id="ARBA00022475"/>
    </source>
</evidence>
<sequence>MLEIKDLFIDIESNNGTVNAVIGVSLNVKRKELLAIVGESGCGKFILCRSIIKLLPKGANIKSGEIIVNGKHVENMSEKEAYNFRGKDVGVIFQNSMTSLNPTITIGNQIAEALLVHKNISKKEAIEEAITLMELVGIDYPR</sequence>